<organism evidence="2 3">
    <name type="scientific">Mycoplasmopsis agassizii</name>
    <dbReference type="NCBI Taxonomy" id="33922"/>
    <lineage>
        <taxon>Bacteria</taxon>
        <taxon>Bacillati</taxon>
        <taxon>Mycoplasmatota</taxon>
        <taxon>Mycoplasmoidales</taxon>
        <taxon>Metamycoplasmataceae</taxon>
        <taxon>Mycoplasmopsis</taxon>
    </lineage>
</organism>
<dbReference type="RefSeq" id="WP_084232819.1">
    <property type="nucleotide sequence ID" value="NZ_FWXE01000017.1"/>
</dbReference>
<evidence type="ECO:0000313" key="2">
    <source>
        <dbReference type="EMBL" id="PAF55098.1"/>
    </source>
</evidence>
<keyword evidence="1" id="KW-1133">Transmembrane helix</keyword>
<keyword evidence="1" id="KW-0472">Membrane</keyword>
<gene>
    <name evidence="2" type="ORF">CJF60_00195</name>
</gene>
<feature type="transmembrane region" description="Helical" evidence="1">
    <location>
        <begin position="259"/>
        <end position="279"/>
    </location>
</feature>
<feature type="transmembrane region" description="Helical" evidence="1">
    <location>
        <begin position="105"/>
        <end position="131"/>
    </location>
</feature>
<accession>A0ABX4H5C4</accession>
<proteinExistence type="predicted"/>
<evidence type="ECO:0000313" key="3">
    <source>
        <dbReference type="Proteomes" id="UP000217033"/>
    </source>
</evidence>
<feature type="transmembrane region" description="Helical" evidence="1">
    <location>
        <begin position="143"/>
        <end position="165"/>
    </location>
</feature>
<protein>
    <submittedName>
        <fullName evidence="2">Uncharacterized protein</fullName>
    </submittedName>
</protein>
<name>A0ABX4H5C4_9BACT</name>
<keyword evidence="1" id="KW-0812">Transmembrane</keyword>
<evidence type="ECO:0000256" key="1">
    <source>
        <dbReference type="SAM" id="Phobius"/>
    </source>
</evidence>
<reference evidence="2" key="1">
    <citation type="submission" date="2017-08" db="EMBL/GenBank/DDBJ databases">
        <authorList>
            <person name="Alvarez-Ponce D."/>
            <person name="Weitzman C.L."/>
            <person name="Tillett R.L."/>
            <person name="Sandmeier F.C."/>
            <person name="Tracy C.R."/>
        </authorList>
    </citation>
    <scope>NUCLEOTIDE SEQUENCE [LARGE SCALE GENOMIC DNA]</scope>
    <source>
        <strain evidence="2">PS6</strain>
    </source>
</reference>
<sequence length="280" mass="32944">MAKSNKRNLADELREIEHKLSIIRDENFISREEWVRSPDFEVNYKTPEKARISNWGSKEEFYETYNQSDPRAKAQLFRMTQRILSLNSSSQEKKPYKKTLSKKNFLQYLFIVSLAFLVLIIAGVTFVFASSRHTLISSTNNNVPFILIATVVLLFGIAFSLYILLRTNRILAYKNVWIKTYFGKWWNPKNVAFAFSNQEAINKITSLKSTEVLDVFPDIFSEQDFLNFRVLFFREFYFYEAINPAYKFRSRYKIYSRNFLIATAFLAFFIIGAVVLFALI</sequence>
<dbReference type="Proteomes" id="UP000217033">
    <property type="component" value="Unassembled WGS sequence"/>
</dbReference>
<dbReference type="EMBL" id="NQMN01000001">
    <property type="protein sequence ID" value="PAF55098.1"/>
    <property type="molecule type" value="Genomic_DNA"/>
</dbReference>
<comment type="caution">
    <text evidence="2">The sequence shown here is derived from an EMBL/GenBank/DDBJ whole genome shotgun (WGS) entry which is preliminary data.</text>
</comment>
<keyword evidence="3" id="KW-1185">Reference proteome</keyword>